<dbReference type="EMBL" id="JAKUCV010005141">
    <property type="protein sequence ID" value="KAJ4832409.1"/>
    <property type="molecule type" value="Genomic_DNA"/>
</dbReference>
<gene>
    <name evidence="2" type="ORF">Tsubulata_031410</name>
</gene>
<protein>
    <submittedName>
        <fullName evidence="2">Uncharacterized protein</fullName>
    </submittedName>
</protein>
<evidence type="ECO:0000313" key="3">
    <source>
        <dbReference type="Proteomes" id="UP001141552"/>
    </source>
</evidence>
<reference evidence="2" key="1">
    <citation type="submission" date="2022-02" db="EMBL/GenBank/DDBJ databases">
        <authorList>
            <person name="Henning P.M."/>
            <person name="McCubbin A.G."/>
            <person name="Shore J.S."/>
        </authorList>
    </citation>
    <scope>NUCLEOTIDE SEQUENCE</scope>
    <source>
        <strain evidence="2">F60SS</strain>
        <tissue evidence="2">Leaves</tissue>
    </source>
</reference>
<accession>A0A9Q0J8N2</accession>
<feature type="compositionally biased region" description="Polar residues" evidence="1">
    <location>
        <begin position="71"/>
        <end position="97"/>
    </location>
</feature>
<comment type="caution">
    <text evidence="2">The sequence shown here is derived from an EMBL/GenBank/DDBJ whole genome shotgun (WGS) entry which is preliminary data.</text>
</comment>
<feature type="compositionally biased region" description="Basic and acidic residues" evidence="1">
    <location>
        <begin position="103"/>
        <end position="127"/>
    </location>
</feature>
<feature type="compositionally biased region" description="Polar residues" evidence="1">
    <location>
        <begin position="307"/>
        <end position="328"/>
    </location>
</feature>
<evidence type="ECO:0000313" key="2">
    <source>
        <dbReference type="EMBL" id="KAJ4832409.1"/>
    </source>
</evidence>
<keyword evidence="3" id="KW-1185">Reference proteome</keyword>
<feature type="compositionally biased region" description="Basic and acidic residues" evidence="1">
    <location>
        <begin position="245"/>
        <end position="274"/>
    </location>
</feature>
<evidence type="ECO:0000256" key="1">
    <source>
        <dbReference type="SAM" id="MobiDB-lite"/>
    </source>
</evidence>
<sequence>MSVETEDQHGLNQLTDSGYEQKKKVKISYTRDFLLSLSDLEVCKSLPDGFDASLLSDFEDTSQDRYRIPGTLSSQTFRRNEYGSSPPTRGDASNYSRCIQGRWDSRSSGRSDRDSDSQSDRDSDTGRRYSNQSRRPWQVPEHDGLLGSGSFPRPSGYASAGATAPKLRSTDQFQLSKSNEPYHPPRPYKAMPHPRRDTDAFNDETFGSSECTSEDRAEEERKRRASFESMRKEQHKAFQEQQKLNPEKRKDEFDISLLREDSKDDKRLLNRTDESETVVQSTTELERSSSTSAAPVSRPLVPPGFASTVSEKTTGTKSLINPQPSEASSDLEGGLLHTKGNCVVNGTRSNQEEKLSLEQIDFSVQLLGGISLSGTNKNESKTVADDSRLFGSSKISEASKASENDKVMELDAENVIGYEVVGKTSSAHPGSILDKLFGGASQLNGDGPSIMEHHDTKVDDSWSPRTVQSSKFAQWFLEEENKPIDDLSSGRPNDLLSLIVGGDKGGSEDVDVKKHISPNLFSIQSPELVDSHMSTDNRPADLENTGYISKAEKVSAVLTCEDLEQSILSEVAENGSALLQPVQGWRVTDTNIQKQKADIDDQASQHLLSLLQKGTGPNDMGFSANLGLGSSEKLQNSEAAVGISYNNSKEADAEKVSDSAKPLTLETLFGTAFMKELQPLGAPVSGLRGLVGDAKGDVSESHGLPLPQLDDRLLAPAEIPSSISRHGSGAFASNQRQQMKSDRIEEQLLGFDPRNKVELSHLRTELGSNFGVFDGSTEIQLPEEDSLIAVSNAPRHQNFMPTRNSANADLLPIQETPVDIVEKLAALNSAFRDERSIGGRQDGPPFLRGAYDMREPDIISPHIQSSSPQRYPNQLNHGGPILHSLDSHPANINAQMKFMVPDNVIHHDAPNHQFPPNMLRPPFQPPSTTVTGFDPPTQNRLVQQMHLSGNFPPHLLQALPRGAPPPPHSNTQVTGFIQEPPQMQGFPFGQRQQPNFGGLGVPPQGPDVGGGHHPEALQRLIEMELRSNSKQMRPFPSTAHGPGMYGHELGMGFGYR</sequence>
<dbReference type="PANTHER" id="PTHR34802">
    <property type="entry name" value="CHORISMATE SYNTHASE"/>
    <property type="match status" value="1"/>
</dbReference>
<name>A0A9Q0J8N2_9ROSI</name>
<dbReference type="AlphaFoldDB" id="A0A9Q0J8N2"/>
<organism evidence="2 3">
    <name type="scientific">Turnera subulata</name>
    <dbReference type="NCBI Taxonomy" id="218843"/>
    <lineage>
        <taxon>Eukaryota</taxon>
        <taxon>Viridiplantae</taxon>
        <taxon>Streptophyta</taxon>
        <taxon>Embryophyta</taxon>
        <taxon>Tracheophyta</taxon>
        <taxon>Spermatophyta</taxon>
        <taxon>Magnoliopsida</taxon>
        <taxon>eudicotyledons</taxon>
        <taxon>Gunneridae</taxon>
        <taxon>Pentapetalae</taxon>
        <taxon>rosids</taxon>
        <taxon>fabids</taxon>
        <taxon>Malpighiales</taxon>
        <taxon>Passifloraceae</taxon>
        <taxon>Turnera</taxon>
    </lineage>
</organism>
<dbReference type="OrthoDB" id="1923709at2759"/>
<dbReference type="Proteomes" id="UP001141552">
    <property type="component" value="Unassembled WGS sequence"/>
</dbReference>
<feature type="compositionally biased region" description="Polar residues" evidence="1">
    <location>
        <begin position="170"/>
        <end position="179"/>
    </location>
</feature>
<dbReference type="PANTHER" id="PTHR34802:SF1">
    <property type="entry name" value="CHORISMATE SYNTHASE"/>
    <property type="match status" value="1"/>
</dbReference>
<proteinExistence type="predicted"/>
<reference evidence="2" key="2">
    <citation type="journal article" date="2023" name="Plants (Basel)">
        <title>Annotation of the Turnera subulata (Passifloraceae) Draft Genome Reveals the S-Locus Evolved after the Divergence of Turneroideae from Passifloroideae in a Stepwise Manner.</title>
        <authorList>
            <person name="Henning P.M."/>
            <person name="Roalson E.H."/>
            <person name="Mir W."/>
            <person name="McCubbin A.G."/>
            <person name="Shore J.S."/>
        </authorList>
    </citation>
    <scope>NUCLEOTIDE SEQUENCE</scope>
    <source>
        <strain evidence="2">F60SS</strain>
    </source>
</reference>
<feature type="region of interest" description="Disordered" evidence="1">
    <location>
        <begin position="66"/>
        <end position="333"/>
    </location>
</feature>
<feature type="compositionally biased region" description="Basic and acidic residues" evidence="1">
    <location>
        <begin position="213"/>
        <end position="238"/>
    </location>
</feature>